<sequence>MDKRCLEQTDEGDKVSHVSEVDIDGSAIPERIMLVRVCGIVMSDRLCIQSEGKANKHALL</sequence>
<name>A0A0B1S9W1_OESDE</name>
<evidence type="ECO:0000313" key="1">
    <source>
        <dbReference type="EMBL" id="KHJ80015.1"/>
    </source>
</evidence>
<proteinExistence type="predicted"/>
<gene>
    <name evidence="1" type="ORF">OESDEN_20320</name>
</gene>
<dbReference type="EMBL" id="KN602255">
    <property type="protein sequence ID" value="KHJ80015.1"/>
    <property type="molecule type" value="Genomic_DNA"/>
</dbReference>
<accession>A0A0B1S9W1</accession>
<evidence type="ECO:0000313" key="2">
    <source>
        <dbReference type="Proteomes" id="UP000053660"/>
    </source>
</evidence>
<reference evidence="1 2" key="1">
    <citation type="submission" date="2014-03" db="EMBL/GenBank/DDBJ databases">
        <title>Draft genome of the hookworm Oesophagostomum dentatum.</title>
        <authorList>
            <person name="Mitreva M."/>
        </authorList>
    </citation>
    <scope>NUCLEOTIDE SEQUENCE [LARGE SCALE GENOMIC DNA]</scope>
    <source>
        <strain evidence="1 2">OD-Hann</strain>
    </source>
</reference>
<dbReference type="AlphaFoldDB" id="A0A0B1S9W1"/>
<protein>
    <submittedName>
        <fullName evidence="1">Uncharacterized protein</fullName>
    </submittedName>
</protein>
<keyword evidence="2" id="KW-1185">Reference proteome</keyword>
<organism evidence="1 2">
    <name type="scientific">Oesophagostomum dentatum</name>
    <name type="common">Nodular worm</name>
    <dbReference type="NCBI Taxonomy" id="61180"/>
    <lineage>
        <taxon>Eukaryota</taxon>
        <taxon>Metazoa</taxon>
        <taxon>Ecdysozoa</taxon>
        <taxon>Nematoda</taxon>
        <taxon>Chromadorea</taxon>
        <taxon>Rhabditida</taxon>
        <taxon>Rhabditina</taxon>
        <taxon>Rhabditomorpha</taxon>
        <taxon>Strongyloidea</taxon>
        <taxon>Strongylidae</taxon>
        <taxon>Oesophagostomum</taxon>
    </lineage>
</organism>
<dbReference type="Proteomes" id="UP000053660">
    <property type="component" value="Unassembled WGS sequence"/>
</dbReference>